<dbReference type="AlphaFoldDB" id="A0A0W0VCM6"/>
<evidence type="ECO:0000256" key="1">
    <source>
        <dbReference type="SAM" id="Phobius"/>
    </source>
</evidence>
<feature type="transmembrane region" description="Helical" evidence="1">
    <location>
        <begin position="52"/>
        <end position="79"/>
    </location>
</feature>
<keyword evidence="1" id="KW-0812">Transmembrane</keyword>
<keyword evidence="1" id="KW-0472">Membrane</keyword>
<dbReference type="RefSeq" id="WP_058471347.1">
    <property type="nucleotide sequence ID" value="NZ_CAAAIC010000011.1"/>
</dbReference>
<dbReference type="PATRIC" id="fig|456.5.peg.2038"/>
<dbReference type="Proteomes" id="UP000055035">
    <property type="component" value="Unassembled WGS sequence"/>
</dbReference>
<gene>
    <name evidence="2" type="ORF">Ljor_1912</name>
</gene>
<feature type="transmembrane region" description="Helical" evidence="1">
    <location>
        <begin position="100"/>
        <end position="121"/>
    </location>
</feature>
<keyword evidence="1" id="KW-1133">Transmembrane helix</keyword>
<dbReference type="EMBL" id="LNYJ01000011">
    <property type="protein sequence ID" value="KTD17606.1"/>
    <property type="molecule type" value="Genomic_DNA"/>
</dbReference>
<comment type="caution">
    <text evidence="2">The sequence shown here is derived from an EMBL/GenBank/DDBJ whole genome shotgun (WGS) entry which is preliminary data.</text>
</comment>
<name>A0A0W0VCM6_9GAMM</name>
<reference evidence="2 3" key="1">
    <citation type="submission" date="2015-11" db="EMBL/GenBank/DDBJ databases">
        <title>Genomic analysis of 38 Legionella species identifies large and diverse effector repertoires.</title>
        <authorList>
            <person name="Burstein D."/>
            <person name="Amaro F."/>
            <person name="Zusman T."/>
            <person name="Lifshitz Z."/>
            <person name="Cohen O."/>
            <person name="Gilbert J.A."/>
            <person name="Pupko T."/>
            <person name="Shuman H.A."/>
            <person name="Segal G."/>
        </authorList>
    </citation>
    <scope>NUCLEOTIDE SEQUENCE [LARGE SCALE GENOMIC DNA]</scope>
    <source>
        <strain evidence="2 3">BL-540</strain>
    </source>
</reference>
<organism evidence="2 3">
    <name type="scientific">Legionella jordanis</name>
    <dbReference type="NCBI Taxonomy" id="456"/>
    <lineage>
        <taxon>Bacteria</taxon>
        <taxon>Pseudomonadati</taxon>
        <taxon>Pseudomonadota</taxon>
        <taxon>Gammaproteobacteria</taxon>
        <taxon>Legionellales</taxon>
        <taxon>Legionellaceae</taxon>
        <taxon>Legionella</taxon>
    </lineage>
</organism>
<sequence>MAGNMKIIREALNLIWHESRKFYHGQIPGFFTPYRSIRDTAITLSTPLCAPIILGFLTVCCTALTAMALLLYAVSYAFGKAAALLGASTLSRTVQDTAELSLVVGGVGLVLIPSLALATLISLPAGMLSIFTRLAASLCSLAGAEQKQEKQLEMQPI</sequence>
<keyword evidence="3" id="KW-1185">Reference proteome</keyword>
<evidence type="ECO:0000313" key="2">
    <source>
        <dbReference type="EMBL" id="KTD17606.1"/>
    </source>
</evidence>
<evidence type="ECO:0000313" key="3">
    <source>
        <dbReference type="Proteomes" id="UP000055035"/>
    </source>
</evidence>
<accession>A0A0W0VCM6</accession>
<proteinExistence type="predicted"/>
<protein>
    <submittedName>
        <fullName evidence="2">Uncharacterized protein</fullName>
    </submittedName>
</protein>